<keyword evidence="3" id="KW-1185">Reference proteome</keyword>
<evidence type="ECO:0000256" key="1">
    <source>
        <dbReference type="SAM" id="MobiDB-lite"/>
    </source>
</evidence>
<protein>
    <submittedName>
        <fullName evidence="2">Uncharacterized protein</fullName>
    </submittedName>
</protein>
<dbReference type="EMBL" id="LRGB01017650">
    <property type="protein sequence ID" value="KZR98286.1"/>
    <property type="molecule type" value="Genomic_DNA"/>
</dbReference>
<reference evidence="2 3" key="1">
    <citation type="submission" date="2016-03" db="EMBL/GenBank/DDBJ databases">
        <title>EvidentialGene: Evidence-directed Construction of Genes on Genomes.</title>
        <authorList>
            <person name="Gilbert D.G."/>
            <person name="Choi J.-H."/>
            <person name="Mockaitis K."/>
            <person name="Colbourne J."/>
            <person name="Pfrender M."/>
        </authorList>
    </citation>
    <scope>NUCLEOTIDE SEQUENCE [LARGE SCALE GENOMIC DNA]</scope>
    <source>
        <strain evidence="2 3">Xinb3</strain>
        <tissue evidence="2">Complete organism</tissue>
    </source>
</reference>
<evidence type="ECO:0000313" key="3">
    <source>
        <dbReference type="Proteomes" id="UP000076858"/>
    </source>
</evidence>
<feature type="non-terminal residue" evidence="2">
    <location>
        <position position="40"/>
    </location>
</feature>
<proteinExistence type="predicted"/>
<dbReference type="AlphaFoldDB" id="A0A164FXY6"/>
<name>A0A164FXY6_9CRUS</name>
<sequence>MKKPTPVVQSALARVYSNHVLRNGDNNQSTLDDSQCHVET</sequence>
<accession>A0A164FXY6</accession>
<feature type="region of interest" description="Disordered" evidence="1">
    <location>
        <begin position="19"/>
        <end position="40"/>
    </location>
</feature>
<comment type="caution">
    <text evidence="2">The sequence shown here is derived from an EMBL/GenBank/DDBJ whole genome shotgun (WGS) entry which is preliminary data.</text>
</comment>
<feature type="compositionally biased region" description="Polar residues" evidence="1">
    <location>
        <begin position="24"/>
        <end position="33"/>
    </location>
</feature>
<gene>
    <name evidence="2" type="ORF">APZ42_006366</name>
</gene>
<dbReference type="Proteomes" id="UP000076858">
    <property type="component" value="Unassembled WGS sequence"/>
</dbReference>
<organism evidence="2 3">
    <name type="scientific">Daphnia magna</name>
    <dbReference type="NCBI Taxonomy" id="35525"/>
    <lineage>
        <taxon>Eukaryota</taxon>
        <taxon>Metazoa</taxon>
        <taxon>Ecdysozoa</taxon>
        <taxon>Arthropoda</taxon>
        <taxon>Crustacea</taxon>
        <taxon>Branchiopoda</taxon>
        <taxon>Diplostraca</taxon>
        <taxon>Cladocera</taxon>
        <taxon>Anomopoda</taxon>
        <taxon>Daphniidae</taxon>
        <taxon>Daphnia</taxon>
    </lineage>
</organism>
<evidence type="ECO:0000313" key="2">
    <source>
        <dbReference type="EMBL" id="KZR98286.1"/>
    </source>
</evidence>